<dbReference type="EMBL" id="FLRD01000008">
    <property type="protein sequence ID" value="SBT30666.1"/>
    <property type="molecule type" value="Genomic_DNA"/>
</dbReference>
<organism evidence="1 4">
    <name type="scientific">Plasmodium ovale wallikeri</name>
    <dbReference type="NCBI Taxonomy" id="864142"/>
    <lineage>
        <taxon>Eukaryota</taxon>
        <taxon>Sar</taxon>
        <taxon>Alveolata</taxon>
        <taxon>Apicomplexa</taxon>
        <taxon>Aconoidasida</taxon>
        <taxon>Haemosporida</taxon>
        <taxon>Plasmodiidae</taxon>
        <taxon>Plasmodium</taxon>
        <taxon>Plasmodium (Plasmodium)</taxon>
    </lineage>
</organism>
<evidence type="ECO:0000313" key="3">
    <source>
        <dbReference type="Proteomes" id="UP000078550"/>
    </source>
</evidence>
<proteinExistence type="predicted"/>
<reference evidence="3 4" key="1">
    <citation type="submission" date="2016-05" db="EMBL/GenBank/DDBJ databases">
        <authorList>
            <person name="Naeem Raeece"/>
        </authorList>
    </citation>
    <scope>NUCLEOTIDE SEQUENCE [LARGE SCALE GENOMIC DNA]</scope>
</reference>
<reference evidence="1" key="2">
    <citation type="submission" date="2016-05" db="EMBL/GenBank/DDBJ databases">
        <authorList>
            <person name="Lavstsen T."/>
            <person name="Jespersen J.S."/>
        </authorList>
    </citation>
    <scope>NUCLEOTIDE SEQUENCE [LARGE SCALE GENOMIC DNA]</scope>
</reference>
<dbReference type="AlphaFoldDB" id="A0A1A8YHD1"/>
<dbReference type="EMBL" id="FLRE01000014">
    <property type="protein sequence ID" value="SBT31302.1"/>
    <property type="molecule type" value="Genomic_DNA"/>
</dbReference>
<dbReference type="Proteomes" id="UP000078555">
    <property type="component" value="Unassembled WGS sequence"/>
</dbReference>
<dbReference type="Proteomes" id="UP000078550">
    <property type="component" value="Unassembled WGS sequence"/>
</dbReference>
<evidence type="ECO:0000313" key="2">
    <source>
        <dbReference type="EMBL" id="SBT31302.1"/>
    </source>
</evidence>
<sequence>MYTLCVLAQTWEEGGRCTAEWGKSKTTSQPPGRLLAATWEVDFDRLQVFFLRNAHEGKHVHGSGLI</sequence>
<name>A0A1A8YHD1_PLAOA</name>
<accession>A0A1A8YHD1</accession>
<protein>
    <submittedName>
        <fullName evidence="1">Uncharacterized protein</fullName>
    </submittedName>
</protein>
<gene>
    <name evidence="1" type="ORF">POVWA1_003250</name>
    <name evidence="2" type="ORF">POVWA2_003440</name>
</gene>
<evidence type="ECO:0000313" key="1">
    <source>
        <dbReference type="EMBL" id="SBT30666.1"/>
    </source>
</evidence>
<evidence type="ECO:0000313" key="4">
    <source>
        <dbReference type="Proteomes" id="UP000078555"/>
    </source>
</evidence>
<keyword evidence="4" id="KW-1185">Reference proteome</keyword>